<dbReference type="PANTHER" id="PTHR30250:SF11">
    <property type="entry name" value="O-ANTIGEN TRANSPORTER-RELATED"/>
    <property type="match status" value="1"/>
</dbReference>
<keyword evidence="3 6" id="KW-0812">Transmembrane</keyword>
<comment type="caution">
    <text evidence="7">The sequence shown here is derived from an EMBL/GenBank/DDBJ whole genome shotgun (WGS) entry which is preliminary data.</text>
</comment>
<evidence type="ECO:0000256" key="1">
    <source>
        <dbReference type="ARBA" id="ARBA00004651"/>
    </source>
</evidence>
<feature type="transmembrane region" description="Helical" evidence="6">
    <location>
        <begin position="308"/>
        <end position="331"/>
    </location>
</feature>
<feature type="transmembrane region" description="Helical" evidence="6">
    <location>
        <begin position="64"/>
        <end position="83"/>
    </location>
</feature>
<comment type="subcellular location">
    <subcellularLocation>
        <location evidence="1">Cell membrane</location>
        <topology evidence="1">Multi-pass membrane protein</topology>
    </subcellularLocation>
</comment>
<dbReference type="GO" id="GO:0005886">
    <property type="term" value="C:plasma membrane"/>
    <property type="evidence" value="ECO:0007669"/>
    <property type="project" value="UniProtKB-SubCell"/>
</dbReference>
<keyword evidence="4 6" id="KW-1133">Transmembrane helix</keyword>
<dbReference type="AlphaFoldDB" id="A0A4V2PUW1"/>
<evidence type="ECO:0000256" key="4">
    <source>
        <dbReference type="ARBA" id="ARBA00022989"/>
    </source>
</evidence>
<feature type="transmembrane region" description="Helical" evidence="6">
    <location>
        <begin position="133"/>
        <end position="153"/>
    </location>
</feature>
<evidence type="ECO:0000313" key="8">
    <source>
        <dbReference type="Proteomes" id="UP000295210"/>
    </source>
</evidence>
<feature type="transmembrane region" description="Helical" evidence="6">
    <location>
        <begin position="30"/>
        <end position="52"/>
    </location>
</feature>
<evidence type="ECO:0000256" key="6">
    <source>
        <dbReference type="SAM" id="Phobius"/>
    </source>
</evidence>
<evidence type="ECO:0000256" key="5">
    <source>
        <dbReference type="ARBA" id="ARBA00023136"/>
    </source>
</evidence>
<dbReference type="Proteomes" id="UP000295210">
    <property type="component" value="Unassembled WGS sequence"/>
</dbReference>
<feature type="transmembrane region" description="Helical" evidence="6">
    <location>
        <begin position="189"/>
        <end position="207"/>
    </location>
</feature>
<feature type="transmembrane region" description="Helical" evidence="6">
    <location>
        <begin position="343"/>
        <end position="364"/>
    </location>
</feature>
<evidence type="ECO:0000256" key="2">
    <source>
        <dbReference type="ARBA" id="ARBA00022475"/>
    </source>
</evidence>
<evidence type="ECO:0000313" key="7">
    <source>
        <dbReference type="EMBL" id="TCK72051.1"/>
    </source>
</evidence>
<sequence length="453" mass="48531">MSLAPAKIMPTPEAGVPRVRKGSRAVAHSILSKIVILGLQASTGILTARMLLPHGRGELAAMGLWPLLVASLTTLGIPSSLIYHLRKLPEQRERLIANGFLMATLLGSLAAIVASFGLPFWLHQYPLSMIHAAQWFLLTVPICSMTLVGRAVLEAADEFSASNAIQMLTPFATLLGLLAFLAAHKLNPYTAAIAYILASIPTFILMLGRVRRLGFGGWQFSPSSMKLLLGYGIRSYGIDVLGTLALQVDQVLVVSMLSPSAMGTYVVVLSLSRMLNLFQNSVVMVLFPKATGRSQEDIVALTGRSARISSLITAACGLFVCVAGPVLLRILYGKEYATAAGVLRILVLEVILSGATFVLAQAFLAVGRPGVVTILQAIGLSLSIPMMLWLIPRYGIYGAAISLLTSTVARLLFIYSGFRIFLKTSPPQLMPNGNDLKLLLHAALSLRPERAAC</sequence>
<feature type="transmembrane region" description="Helical" evidence="6">
    <location>
        <begin position="371"/>
        <end position="391"/>
    </location>
</feature>
<evidence type="ECO:0000256" key="3">
    <source>
        <dbReference type="ARBA" id="ARBA00022692"/>
    </source>
</evidence>
<dbReference type="PANTHER" id="PTHR30250">
    <property type="entry name" value="PST FAMILY PREDICTED COLANIC ACID TRANSPORTER"/>
    <property type="match status" value="1"/>
</dbReference>
<gene>
    <name evidence="7" type="ORF">C7378_2683</name>
</gene>
<dbReference type="InterPro" id="IPR050833">
    <property type="entry name" value="Poly_Biosynth_Transport"/>
</dbReference>
<feature type="transmembrane region" description="Helical" evidence="6">
    <location>
        <begin position="397"/>
        <end position="422"/>
    </location>
</feature>
<organism evidence="7 8">
    <name type="scientific">Acidipila rosea</name>
    <dbReference type="NCBI Taxonomy" id="768535"/>
    <lineage>
        <taxon>Bacteria</taxon>
        <taxon>Pseudomonadati</taxon>
        <taxon>Acidobacteriota</taxon>
        <taxon>Terriglobia</taxon>
        <taxon>Terriglobales</taxon>
        <taxon>Acidobacteriaceae</taxon>
        <taxon>Acidipila</taxon>
    </lineage>
</organism>
<keyword evidence="2" id="KW-1003">Cell membrane</keyword>
<keyword evidence="8" id="KW-1185">Reference proteome</keyword>
<keyword evidence="5 6" id="KW-0472">Membrane</keyword>
<dbReference type="Pfam" id="PF13440">
    <property type="entry name" value="Polysacc_synt_3"/>
    <property type="match status" value="1"/>
</dbReference>
<name>A0A4V2PUW1_9BACT</name>
<reference evidence="7 8" key="1">
    <citation type="submission" date="2019-03" db="EMBL/GenBank/DDBJ databases">
        <title>Genomic Encyclopedia of Type Strains, Phase IV (KMG-IV): sequencing the most valuable type-strain genomes for metagenomic binning, comparative biology and taxonomic classification.</title>
        <authorList>
            <person name="Goeker M."/>
        </authorList>
    </citation>
    <scope>NUCLEOTIDE SEQUENCE [LARGE SCALE GENOMIC DNA]</scope>
    <source>
        <strain evidence="7 8">DSM 103428</strain>
    </source>
</reference>
<accession>A0A4V2PUW1</accession>
<feature type="transmembrane region" description="Helical" evidence="6">
    <location>
        <begin position="95"/>
        <end position="121"/>
    </location>
</feature>
<dbReference type="EMBL" id="SMGK01000004">
    <property type="protein sequence ID" value="TCK72051.1"/>
    <property type="molecule type" value="Genomic_DNA"/>
</dbReference>
<protein>
    <submittedName>
        <fullName evidence="7">O-antigen/teichoic acid export membrane protein</fullName>
    </submittedName>
</protein>
<proteinExistence type="predicted"/>
<feature type="transmembrane region" description="Helical" evidence="6">
    <location>
        <begin position="165"/>
        <end position="183"/>
    </location>
</feature>